<dbReference type="InterPro" id="IPR044824">
    <property type="entry name" value="MAIN-like"/>
</dbReference>
<evidence type="ECO:0000313" key="3">
    <source>
        <dbReference type="Proteomes" id="UP000828251"/>
    </source>
</evidence>
<keyword evidence="3" id="KW-1185">Reference proteome</keyword>
<dbReference type="GO" id="GO:0010073">
    <property type="term" value="P:meristem maintenance"/>
    <property type="evidence" value="ECO:0007669"/>
    <property type="project" value="InterPro"/>
</dbReference>
<dbReference type="InterPro" id="IPR019557">
    <property type="entry name" value="AminoTfrase-like_pln_mobile"/>
</dbReference>
<accession>A0A9D4AHA8</accession>
<organism evidence="2 3">
    <name type="scientific">Gossypium stocksii</name>
    <dbReference type="NCBI Taxonomy" id="47602"/>
    <lineage>
        <taxon>Eukaryota</taxon>
        <taxon>Viridiplantae</taxon>
        <taxon>Streptophyta</taxon>
        <taxon>Embryophyta</taxon>
        <taxon>Tracheophyta</taxon>
        <taxon>Spermatophyta</taxon>
        <taxon>Magnoliopsida</taxon>
        <taxon>eudicotyledons</taxon>
        <taxon>Gunneridae</taxon>
        <taxon>Pentapetalae</taxon>
        <taxon>rosids</taxon>
        <taxon>malvids</taxon>
        <taxon>Malvales</taxon>
        <taxon>Malvaceae</taxon>
        <taxon>Malvoideae</taxon>
        <taxon>Gossypium</taxon>
    </lineage>
</organism>
<name>A0A9D4AHA8_9ROSI</name>
<sequence>MGPYSPGPFNLLIGDPYATIFWVRFRIIFTKVGSRWAGYEAHSGSQRMIRLKCNHSASYVGIPTTLEDIRLLLDQQSKVHFQWTPYEDPTIQTVIPDEFFQNLNIWHVKVPLINYATVEVYQMDRVLRQSGFQQLIPVTYEVLDDKHKIDLQ</sequence>
<protein>
    <recommendedName>
        <fullName evidence="1">Aminotransferase-like plant mobile domain-containing protein</fullName>
    </recommendedName>
</protein>
<evidence type="ECO:0000313" key="2">
    <source>
        <dbReference type="EMBL" id="KAH1122492.1"/>
    </source>
</evidence>
<comment type="caution">
    <text evidence="2">The sequence shown here is derived from an EMBL/GenBank/DDBJ whole genome shotgun (WGS) entry which is preliminary data.</text>
</comment>
<proteinExistence type="predicted"/>
<evidence type="ECO:0000259" key="1">
    <source>
        <dbReference type="Pfam" id="PF10536"/>
    </source>
</evidence>
<gene>
    <name evidence="2" type="ORF">J1N35_005652</name>
</gene>
<feature type="domain" description="Aminotransferase-like plant mobile" evidence="1">
    <location>
        <begin position="22"/>
        <end position="140"/>
    </location>
</feature>
<reference evidence="2 3" key="1">
    <citation type="journal article" date="2021" name="Plant Biotechnol. J.">
        <title>Multi-omics assisted identification of the key and species-specific regulatory components of drought-tolerant mechanisms in Gossypium stocksii.</title>
        <authorList>
            <person name="Yu D."/>
            <person name="Ke L."/>
            <person name="Zhang D."/>
            <person name="Wu Y."/>
            <person name="Sun Y."/>
            <person name="Mei J."/>
            <person name="Sun J."/>
            <person name="Sun Y."/>
        </authorList>
    </citation>
    <scope>NUCLEOTIDE SEQUENCE [LARGE SCALE GENOMIC DNA]</scope>
    <source>
        <strain evidence="3">cv. E1</strain>
        <tissue evidence="2">Leaf</tissue>
    </source>
</reference>
<dbReference type="PANTHER" id="PTHR46033">
    <property type="entry name" value="PROTEIN MAIN-LIKE 2"/>
    <property type="match status" value="1"/>
</dbReference>
<dbReference type="Pfam" id="PF10536">
    <property type="entry name" value="PMD"/>
    <property type="match status" value="1"/>
</dbReference>
<dbReference type="EMBL" id="JAIQCV010000002">
    <property type="protein sequence ID" value="KAH1122492.1"/>
    <property type="molecule type" value="Genomic_DNA"/>
</dbReference>
<dbReference type="AlphaFoldDB" id="A0A9D4AHA8"/>
<dbReference type="Proteomes" id="UP000828251">
    <property type="component" value="Unassembled WGS sequence"/>
</dbReference>
<dbReference type="PANTHER" id="PTHR46033:SF8">
    <property type="entry name" value="PROTEIN MAINTENANCE OF MERISTEMS-LIKE"/>
    <property type="match status" value="1"/>
</dbReference>
<dbReference type="OrthoDB" id="1751334at2759"/>